<evidence type="ECO:0000313" key="2">
    <source>
        <dbReference type="Proteomes" id="UP000031366"/>
    </source>
</evidence>
<dbReference type="Pfam" id="PF12672">
    <property type="entry name" value="DUF3793"/>
    <property type="match status" value="1"/>
</dbReference>
<reference evidence="1 2" key="1">
    <citation type="journal article" date="2015" name="Infect. Genet. Evol.">
        <title>Genomic sequences of six botulinum neurotoxin-producing strains representing three clostridial species illustrate the mobility and diversity of botulinum neurotoxin genes.</title>
        <authorList>
            <person name="Smith T.J."/>
            <person name="Hill K.K."/>
            <person name="Xie G."/>
            <person name="Foley B.T."/>
            <person name="Williamson C.H."/>
            <person name="Foster J.T."/>
            <person name="Johnson S.L."/>
            <person name="Chertkov O."/>
            <person name="Teshima H."/>
            <person name="Gibbons H.S."/>
            <person name="Johnsky L.A."/>
            <person name="Karavis M.A."/>
            <person name="Smith L.A."/>
        </authorList>
    </citation>
    <scope>NUCLEOTIDE SEQUENCE [LARGE SCALE GENOMIC DNA]</scope>
    <source>
        <strain evidence="1 2">CDC 2741</strain>
    </source>
</reference>
<organism evidence="1 2">
    <name type="scientific">Clostridium argentinense CDC 2741</name>
    <dbReference type="NCBI Taxonomy" id="1418104"/>
    <lineage>
        <taxon>Bacteria</taxon>
        <taxon>Bacillati</taxon>
        <taxon>Bacillota</taxon>
        <taxon>Clostridia</taxon>
        <taxon>Eubacteriales</taxon>
        <taxon>Clostridiaceae</taxon>
        <taxon>Clostridium</taxon>
    </lineage>
</organism>
<dbReference type="EMBL" id="AYSO01000020">
    <property type="protein sequence ID" value="KIE44329.1"/>
    <property type="molecule type" value="Genomic_DNA"/>
</dbReference>
<dbReference type="STRING" id="29341.RSJ17_04755"/>
<dbReference type="AlphaFoldDB" id="A0A0C1TU89"/>
<keyword evidence="2" id="KW-1185">Reference proteome</keyword>
<comment type="caution">
    <text evidence="1">The sequence shown here is derived from an EMBL/GenBank/DDBJ whole genome shotgun (WGS) entry which is preliminary data.</text>
</comment>
<evidence type="ECO:0008006" key="3">
    <source>
        <dbReference type="Google" id="ProtNLM"/>
    </source>
</evidence>
<sequence length="206" mass="23884">MKLAVKAFREKINTLNDVEYMFNVIAYNIAPTIKGLKAATTVTLCNHDKNMCNNWKSYKHELLNRLKVKAFELKETNNAVVVLFYNEELLNNRLQDKRVTNFLAQFGYEPNMAIAEKLEVLKKRYDVSICPHEMGIFLGFPLQDVQTFIESPHKECLLCGYWKVYYDKDSALQTFKYFDEAKLEIVNSICQGKKLFEAIDVLSIAS</sequence>
<protein>
    <recommendedName>
        <fullName evidence="3">DUF3793 family protein</fullName>
    </recommendedName>
</protein>
<evidence type="ECO:0000313" key="1">
    <source>
        <dbReference type="EMBL" id="KIE44329.1"/>
    </source>
</evidence>
<dbReference type="OrthoDB" id="5393676at2"/>
<gene>
    <name evidence="1" type="ORF">U732_394</name>
</gene>
<dbReference type="InterPro" id="IPR024523">
    <property type="entry name" value="DUF3793"/>
</dbReference>
<name>A0A0C1TU89_9CLOT</name>
<proteinExistence type="predicted"/>
<dbReference type="RefSeq" id="WP_039636224.1">
    <property type="nucleotide sequence ID" value="NZ_AYSO01000020.1"/>
</dbReference>
<dbReference type="Proteomes" id="UP000031366">
    <property type="component" value="Unassembled WGS sequence"/>
</dbReference>
<accession>A0A0C1TU89</accession>